<reference evidence="1 2" key="1">
    <citation type="submission" date="2020-03" db="EMBL/GenBank/DDBJ databases">
        <title>Complete Genome Sequence of Halomonas meridiana strain Eplume2, isolated from hydrothermal-plume in the north east Pacific Ocean.</title>
        <authorList>
            <person name="Kurihara Y."/>
            <person name="Kawai S."/>
            <person name="Sakai A."/>
            <person name="Galipon J."/>
            <person name="Arakawa K."/>
        </authorList>
    </citation>
    <scope>NUCLEOTIDE SEQUENCE [LARGE SCALE GENOMIC DNA]</scope>
    <source>
        <strain evidence="1 2">Eplume2</strain>
    </source>
</reference>
<dbReference type="PANTHER" id="PTHR43685:SF13">
    <property type="entry name" value="O ANTIGEN BIOSYNTHESIS RHAMNOSYLTRANSFERASE RFBN"/>
    <property type="match status" value="1"/>
</dbReference>
<accession>A0A6F8X8V3</accession>
<dbReference type="Pfam" id="PF13641">
    <property type="entry name" value="Glyco_tranf_2_3"/>
    <property type="match status" value="1"/>
</dbReference>
<dbReference type="RefSeq" id="WP_172514704.1">
    <property type="nucleotide sequence ID" value="NZ_AP022869.1"/>
</dbReference>
<dbReference type="InterPro" id="IPR029044">
    <property type="entry name" value="Nucleotide-diphossugar_trans"/>
</dbReference>
<dbReference type="Gene3D" id="3.90.550.10">
    <property type="entry name" value="Spore Coat Polysaccharide Biosynthesis Protein SpsA, Chain A"/>
    <property type="match status" value="1"/>
</dbReference>
<evidence type="ECO:0000313" key="2">
    <source>
        <dbReference type="Proteomes" id="UP000501053"/>
    </source>
</evidence>
<name>A0A6F8X8V3_9GAMM</name>
<dbReference type="SUPFAM" id="SSF53448">
    <property type="entry name" value="Nucleotide-diphospho-sugar transferases"/>
    <property type="match status" value="1"/>
</dbReference>
<dbReference type="Proteomes" id="UP000501053">
    <property type="component" value="Chromosome"/>
</dbReference>
<dbReference type="AlphaFoldDB" id="A0A6F8X8V3"/>
<dbReference type="PANTHER" id="PTHR43685">
    <property type="entry name" value="GLYCOSYLTRANSFERASE"/>
    <property type="match status" value="1"/>
</dbReference>
<dbReference type="GO" id="GO:0044010">
    <property type="term" value="P:single-species biofilm formation"/>
    <property type="evidence" value="ECO:0007669"/>
    <property type="project" value="TreeGrafter"/>
</dbReference>
<keyword evidence="2" id="KW-1185">Reference proteome</keyword>
<protein>
    <submittedName>
        <fullName evidence="1">Rhamnosyltransferase</fullName>
    </submittedName>
</protein>
<evidence type="ECO:0000313" key="1">
    <source>
        <dbReference type="EMBL" id="BCB70811.1"/>
    </source>
</evidence>
<sequence length="308" mass="34439">MPVAVAAFSVGVCVLTLNAGAMWHEWLTRTLPAAASFRLLVIDSSSDDETANAARQAGLEVVVIERRDFDHGGTRQRALWLLDDCDIVIFLTQDALVVGADALTRLVAAFEDPQVGAAFGRQLPHQDATPVAAHARYFNYPPRSRVVDSEDVPRLGIKTAFLSNSFAAYRREALLEAGGFPEGTILSEDMMAGARLLQQGWKLAYCADACVQHSHNYSLAAEFKRYFDIGVFHHREQWLLAWLGKAEGEGKRFVLSEIRYLWRHAAWRLPEAAIRTLLKYAGYRLGKAEARLPLALKRRLSMHRGYWG</sequence>
<dbReference type="InterPro" id="IPR050834">
    <property type="entry name" value="Glycosyltransf_2"/>
</dbReference>
<dbReference type="EMBL" id="AP022869">
    <property type="protein sequence ID" value="BCB70811.1"/>
    <property type="molecule type" value="Genomic_DNA"/>
</dbReference>
<organism evidence="1 2">
    <name type="scientific">Vreelandella aquamarina</name>
    <dbReference type="NCBI Taxonomy" id="77097"/>
    <lineage>
        <taxon>Bacteria</taxon>
        <taxon>Pseudomonadati</taxon>
        <taxon>Pseudomonadota</taxon>
        <taxon>Gammaproteobacteria</taxon>
        <taxon>Oceanospirillales</taxon>
        <taxon>Halomonadaceae</taxon>
        <taxon>Vreelandella</taxon>
    </lineage>
</organism>
<gene>
    <name evidence="1" type="primary">rfbN</name>
    <name evidence="1" type="ORF">HMEPL2_11620</name>
</gene>
<proteinExistence type="predicted"/>